<feature type="compositionally biased region" description="Polar residues" evidence="1">
    <location>
        <begin position="125"/>
        <end position="134"/>
    </location>
</feature>
<protein>
    <submittedName>
        <fullName evidence="2">Uncharacterized protein</fullName>
    </submittedName>
</protein>
<evidence type="ECO:0000256" key="1">
    <source>
        <dbReference type="SAM" id="MobiDB-lite"/>
    </source>
</evidence>
<feature type="compositionally biased region" description="Basic and acidic residues" evidence="1">
    <location>
        <begin position="100"/>
        <end position="124"/>
    </location>
</feature>
<evidence type="ECO:0000313" key="3">
    <source>
        <dbReference type="Proteomes" id="UP000019116"/>
    </source>
</evidence>
<dbReference type="AlphaFoldDB" id="A0A3B6ERX9"/>
<sequence length="134" mass="15442">MSHTRMLYFQAHHPHANFQDNHASVTKKEAAVGANHVQAPKKQVRFQDNHANPIKKDDVNTDVDSVASDFIKPQKVVITTKRIRYSMKLRLYFKWNGICKDTESTGEKGERRKDRKVLEVDKALQKSTTMYPSS</sequence>
<name>A0A3B6ERX9_WHEAT</name>
<evidence type="ECO:0000313" key="2">
    <source>
        <dbReference type="EnsemblPlants" id="TraesCS3A02G525500.1"/>
    </source>
</evidence>
<reference evidence="2" key="1">
    <citation type="submission" date="2018-08" db="EMBL/GenBank/DDBJ databases">
        <authorList>
            <person name="Rossello M."/>
        </authorList>
    </citation>
    <scope>NUCLEOTIDE SEQUENCE [LARGE SCALE GENOMIC DNA]</scope>
    <source>
        <strain evidence="2">cv. Chinese Spring</strain>
    </source>
</reference>
<proteinExistence type="predicted"/>
<dbReference type="Proteomes" id="UP000019116">
    <property type="component" value="Chromosome 3A"/>
</dbReference>
<dbReference type="EnsemblPlants" id="TraesCS3A02G525500.1">
    <property type="protein sequence ID" value="TraesCS3A02G525500.1"/>
    <property type="gene ID" value="TraesCS3A02G525500"/>
</dbReference>
<dbReference type="Gramene" id="TraesCS3A02G525500.1">
    <property type="protein sequence ID" value="TraesCS3A02G525500.1"/>
    <property type="gene ID" value="TraesCS3A02G525500"/>
</dbReference>
<accession>A0A3B6ERX9</accession>
<dbReference type="Gramene" id="TraesCS3A03G1239900.1">
    <property type="protein sequence ID" value="TraesCS3A03G1239900.1.CDS"/>
    <property type="gene ID" value="TraesCS3A03G1239900"/>
</dbReference>
<reference evidence="2" key="2">
    <citation type="submission" date="2018-10" db="UniProtKB">
        <authorList>
            <consortium name="EnsemblPlants"/>
        </authorList>
    </citation>
    <scope>IDENTIFICATION</scope>
</reference>
<feature type="region of interest" description="Disordered" evidence="1">
    <location>
        <begin position="100"/>
        <end position="134"/>
    </location>
</feature>
<dbReference type="PaxDb" id="4565-Traes_3DL_F309133641.2"/>
<organism evidence="2">
    <name type="scientific">Triticum aestivum</name>
    <name type="common">Wheat</name>
    <dbReference type="NCBI Taxonomy" id="4565"/>
    <lineage>
        <taxon>Eukaryota</taxon>
        <taxon>Viridiplantae</taxon>
        <taxon>Streptophyta</taxon>
        <taxon>Embryophyta</taxon>
        <taxon>Tracheophyta</taxon>
        <taxon>Spermatophyta</taxon>
        <taxon>Magnoliopsida</taxon>
        <taxon>Liliopsida</taxon>
        <taxon>Poales</taxon>
        <taxon>Poaceae</taxon>
        <taxon>BOP clade</taxon>
        <taxon>Pooideae</taxon>
        <taxon>Triticodae</taxon>
        <taxon>Triticeae</taxon>
        <taxon>Triticinae</taxon>
        <taxon>Triticum</taxon>
    </lineage>
</organism>
<keyword evidence="3" id="KW-1185">Reference proteome</keyword>